<feature type="domain" description="Calponin-homology (CH)" evidence="13">
    <location>
        <begin position="1116"/>
        <end position="1267"/>
    </location>
</feature>
<dbReference type="GO" id="GO:0005737">
    <property type="term" value="C:cytoplasm"/>
    <property type="evidence" value="ECO:0007669"/>
    <property type="project" value="UniProtKB-SubCell"/>
</dbReference>
<keyword evidence="16" id="KW-1185">Reference proteome</keyword>
<evidence type="ECO:0000256" key="3">
    <source>
        <dbReference type="ARBA" id="ARBA00022490"/>
    </source>
</evidence>
<feature type="compositionally biased region" description="Polar residues" evidence="12">
    <location>
        <begin position="419"/>
        <end position="430"/>
    </location>
</feature>
<evidence type="ECO:0000313" key="14">
    <source>
        <dbReference type="EMBL" id="KAF6274415.1"/>
    </source>
</evidence>
<evidence type="ECO:0000256" key="7">
    <source>
        <dbReference type="ARBA" id="ARBA00022776"/>
    </source>
</evidence>
<keyword evidence="3" id="KW-0963">Cytoplasm</keyword>
<dbReference type="SUPFAM" id="SSF52540">
    <property type="entry name" value="P-loop containing nucleoside triphosphate hydrolases"/>
    <property type="match status" value="2"/>
</dbReference>
<dbReference type="GeneTree" id="ENSGT00560000077332"/>
<comment type="subcellular location">
    <subcellularLocation>
        <location evidence="2">Cytoplasm</location>
    </subcellularLocation>
    <subcellularLocation>
        <location evidence="1">Nucleus</location>
    </subcellularLocation>
</comment>
<evidence type="ECO:0000259" key="13">
    <source>
        <dbReference type="PROSITE" id="PS50021"/>
    </source>
</evidence>
<organism evidence="15 16">
    <name type="scientific">Rhinolophus ferrumequinum</name>
    <name type="common">Greater horseshoe bat</name>
    <dbReference type="NCBI Taxonomy" id="59479"/>
    <lineage>
        <taxon>Eukaryota</taxon>
        <taxon>Metazoa</taxon>
        <taxon>Chordata</taxon>
        <taxon>Craniata</taxon>
        <taxon>Vertebrata</taxon>
        <taxon>Euteleostomi</taxon>
        <taxon>Mammalia</taxon>
        <taxon>Eutheria</taxon>
        <taxon>Laurasiatheria</taxon>
        <taxon>Chiroptera</taxon>
        <taxon>Yinpterochiroptera</taxon>
        <taxon>Rhinolophoidea</taxon>
        <taxon>Rhinolophidae</taxon>
        <taxon>Rhinolophinae</taxon>
        <taxon>Rhinolophus</taxon>
    </lineage>
</organism>
<evidence type="ECO:0000313" key="16">
    <source>
        <dbReference type="Proteomes" id="UP000472240"/>
    </source>
</evidence>
<keyword evidence="8" id="KW-0112">Calmodulin-binding</keyword>
<dbReference type="PANTHER" id="PTHR22706">
    <property type="entry name" value="ASSEMBLY FACTOR FOR SPINDLE MICROTUBULES"/>
    <property type="match status" value="1"/>
</dbReference>
<dbReference type="FunFam" id="1.20.5.190:FF:000016">
    <property type="entry name" value="Abnormal spindle-like microcephaly-associated protein homolog"/>
    <property type="match status" value="1"/>
</dbReference>
<dbReference type="Proteomes" id="UP000585614">
    <property type="component" value="Unassembled WGS sequence"/>
</dbReference>
<dbReference type="InterPro" id="IPR051185">
    <property type="entry name" value="ASPM"/>
</dbReference>
<dbReference type="GO" id="GO:0005634">
    <property type="term" value="C:nucleus"/>
    <property type="evidence" value="ECO:0007669"/>
    <property type="project" value="UniProtKB-SubCell"/>
</dbReference>
<dbReference type="InterPro" id="IPR000048">
    <property type="entry name" value="IQ_motif_EF-hand-BS"/>
</dbReference>
<evidence type="ECO:0000256" key="2">
    <source>
        <dbReference type="ARBA" id="ARBA00004496"/>
    </source>
</evidence>
<dbReference type="Pfam" id="PF15780">
    <property type="entry name" value="ASH"/>
    <property type="match status" value="1"/>
</dbReference>
<evidence type="ECO:0000256" key="10">
    <source>
        <dbReference type="ARBA" id="ARBA00023242"/>
    </source>
</evidence>
<evidence type="ECO:0000313" key="17">
    <source>
        <dbReference type="Proteomes" id="UP000585614"/>
    </source>
</evidence>
<dbReference type="SMART" id="SM00015">
    <property type="entry name" value="IQ"/>
    <property type="match status" value="13"/>
</dbReference>
<evidence type="ECO:0000256" key="11">
    <source>
        <dbReference type="ARBA" id="ARBA00023306"/>
    </source>
</evidence>
<reference evidence="14 17" key="4">
    <citation type="journal article" date="2020" name="Nature">
        <title>Six reference-quality genomes reveal evolution of bat adaptations.</title>
        <authorList>
            <person name="Jebb D."/>
            <person name="Huang Z."/>
            <person name="Pippel M."/>
            <person name="Hughes G.M."/>
            <person name="Lavrichenko K."/>
            <person name="Devanna P."/>
            <person name="Winkler S."/>
            <person name="Jermiin L.S."/>
            <person name="Skirmuntt E.C."/>
            <person name="Katzourakis A."/>
            <person name="Burkitt-Gray L."/>
            <person name="Ray D.A."/>
            <person name="Sullivan K.A.M."/>
            <person name="Roscito J.G."/>
            <person name="Kirilenko B.M."/>
            <person name="Davalos L.M."/>
            <person name="Corthals A.P."/>
            <person name="Power M.L."/>
            <person name="Jones G."/>
            <person name="Ransome R.D."/>
            <person name="Dechmann D.K.N."/>
            <person name="Locatelli A.G."/>
            <person name="Puechmaille S.J."/>
            <person name="Fedrigo O."/>
            <person name="Jarvis E.D."/>
            <person name="Hiller M."/>
            <person name="Vernes S.C."/>
            <person name="Myers E.W."/>
            <person name="Teeling E.C."/>
        </authorList>
    </citation>
    <scope>NUCLEOTIDE SEQUENCE [LARGE SCALE GENOMIC DNA]</scope>
    <source>
        <strain evidence="14">MRhiFer1</strain>
        <tissue evidence="14">Lung</tissue>
    </source>
</reference>
<reference evidence="15 16" key="2">
    <citation type="journal article" date="2018" name="Annu Rev Anim Biosci">
        <title>Bat Biology, Genomes, and the Bat1K Project: To Generate Chromosome-Level Genomes for All Living Bat Species.</title>
        <authorList>
            <person name="Teeling E.C."/>
            <person name="Vernes S.C."/>
            <person name="Davalos L.M."/>
            <person name="Ray D.A."/>
            <person name="Gilbert M.T.P."/>
            <person name="Myers E."/>
        </authorList>
    </citation>
    <scope>NUCLEOTIDE SEQUENCE</scope>
</reference>
<dbReference type="InterPro" id="IPR001715">
    <property type="entry name" value="CH_dom"/>
</dbReference>
<dbReference type="Proteomes" id="UP000472240">
    <property type="component" value="Chromosome 27"/>
</dbReference>
<dbReference type="GO" id="GO:0007051">
    <property type="term" value="P:spindle organization"/>
    <property type="evidence" value="ECO:0007669"/>
    <property type="project" value="UniProtKB-ARBA"/>
</dbReference>
<feature type="region of interest" description="Disordered" evidence="12">
    <location>
        <begin position="419"/>
        <end position="448"/>
    </location>
</feature>
<reference evidence="15 16" key="1">
    <citation type="journal article" date="2015" name="Annu Rev Anim Biosci">
        <title>The Genome 10K Project: a way forward.</title>
        <authorList>
            <person name="Koepfli K.P."/>
            <person name="Paten B."/>
            <person name="O'Brien S.J."/>
            <person name="Koepfli K.P."/>
            <person name="Paten B."/>
            <person name="Antunes A."/>
            <person name="Belov K."/>
            <person name="Bustamante C."/>
            <person name="Castoe T.A."/>
            <person name="Clawson H."/>
            <person name="Crawford A.J."/>
            <person name="Diekhans M."/>
            <person name="Distel D."/>
            <person name="Durbin R."/>
            <person name="Earl D."/>
            <person name="Fujita M.K."/>
            <person name="Gamble T."/>
            <person name="Georges A."/>
            <person name="Gemmell N."/>
            <person name="Gilbert M.T."/>
            <person name="Graves J.M."/>
            <person name="Green R.E."/>
            <person name="Hickey G."/>
            <person name="Jarvis E.D."/>
            <person name="Johnson W."/>
            <person name="Komissarov A."/>
            <person name="Korf I."/>
            <person name="Kuhn R."/>
            <person name="Larkin D.M."/>
            <person name="Lewin H."/>
            <person name="Lopez J.V."/>
            <person name="Ma J."/>
            <person name="Marques-Bonet T."/>
            <person name="Miller W."/>
            <person name="Murphy R."/>
            <person name="Pevzner P."/>
            <person name="Shapiro B."/>
            <person name="Steiner C."/>
            <person name="Tamazian G."/>
            <person name="Venkatesh B."/>
            <person name="Wang J."/>
            <person name="Wayne R."/>
            <person name="Wiley E."/>
            <person name="Yang H."/>
            <person name="Zhang G."/>
            <person name="Haussler D."/>
            <person name="Ryder O."/>
            <person name="O'Brien S.J."/>
        </authorList>
    </citation>
    <scope>NUCLEOTIDE SEQUENCE</scope>
</reference>
<dbReference type="PANTHER" id="PTHR22706:SF1">
    <property type="entry name" value="ASSEMBLY FACTOR FOR SPINDLE MICROTUBULES"/>
    <property type="match status" value="1"/>
</dbReference>
<dbReference type="Ensembl" id="ENSRFET00010029104.1">
    <property type="protein sequence ID" value="ENSRFEP00010026784.1"/>
    <property type="gene ID" value="ENSRFEG00010016875.1"/>
</dbReference>
<sequence length="1897" mass="217525">MATRRVGRGCGDESPAEPRPSARLRGPAAKAEAASPPVLSLNHFCTKPFLCFGDVRLGASRTLSLALDNPNAEEAAVTLPRFPAAARGFSVWPRAFVLQSKEKIVISVNWTPLKQGRVREIVTFLVNDVLKHEVILLGNAEEPKKKKRSLWDTINKKKISASSGHEKKISSIQNVNKTFSVSQKADRVRSPLQACENLAGNESCSPTENNSLILEENKIPISPISPVFKECHGETCLPLSVRRSTTYTSLHAPENRELLQLEGANISKDFNFNEKVITDISFNSMNNINGQIEEDNKLSLTPNYSSTLNITQSQGNFLSPDSFVNNSHKANNELELVTFISPDTFMKDNSRPVHLESKPVHEIYRTILSPDSFINDNYGLKKDLESELINPILSPHQFVKENMAYICISQQTCKLSPLSNENAQASQSPQRQRKNEVSPCVPECQGSKSPKAIFEEPKALEMKANRYSFTNQNPPKFSAVQDLNNGCSHNTQHQRRPILSATVTKLKPACTRENQTETNRPKAKRCLHSVVGECEKVTDTQEGKDVLHSYLPVIDPVGSKSEGGKKVINPSSKTAFVARKRKSEGNREDGNVMLTVTEHAEVQEIKTIHFSPVEFKTSTVKKTKTVMTPASKFISNREKLNLKKKTESSVYKTPNSKTNKRRKRIVPVAQSNLTFIKPLKTDIPRHPMPFAAKNMFYDERWKEKQQQGFTWWLNFILTPDDFTVKTNVSEVNAATLLLGVESQHKLSVPRAPTKEEMSLRAYTARCRLNRLRRAACRLFTSEKMVKAIKKLEIEIEARRLIVRKDRHLWKDVGERQKILNWLLSYNPLWLRIGLETVFGELIALEDNSDVTGLALFILKRLLWNPDIAAEYRHPSVPHLYRDGHEEALSKFTLKKLLLLVCFLDYAKISRLIDHDPCLFCKDAEFKASKEILLAFSRDFLSGEGDLSRHLSLLGLPVNHVQTPFDEFNFSVTNLAVDLQCGVRLVRAMELLTQNWDLSKRLRIPAISRLQKVHNVDLVLQVLKSRGIQLNDEHGSPILSKDIVDRHREKTLALLWKIAFAFQVDISLNLDQLKEEIDFLKLTWSMKKTMSALSCPSDTVLNKIKDRRLSNPFEQYSESIKLLMDWVNAVCAFYNKKVENFTVSFSDGRVLCYLIHHYHPCYVPFDSICQRTTHTVECAQTGSVVLNSSSESDESCLDVSLKALDHENTSELSKELLENEKKNFQLVRSAVRDLGGIPAMIHHSDMSNTIPDEKVVITYLSFLCARLLDLRRETRAARLIQTTWRKFKLKADLKRHQERDKAARIIQSAVINFLTKQRLKKKLNAALVIQKYWRRLLEQRKLLMLKKENLEKVQNKSALLIQATWRRYKAQKYVCKVKAACKIQAWYRCWKARKEYLAILKAVKTIQACFCTKLERTRFLNVRASAIIIQRKWRATLSGRIAREHVLMMKRHRAACLIQTHFRGYKARQLFCLQKSAALTIQRHVRARKSGKSERTKFVELRKSTVALQALVRGWLVRKRILEQRASTRLLHFTAAAFYHLSALRIQRAYRRHMAVKNAEKHVNSVICIQRWFRARLQLQKFMQIYHSIIKIQHEVQERMRKQNRAASVIQKAVRRFLLRKKQEKFNNGIIKIQALWRGYSWRKKNDCTKIKAIRSSLQMINGEIREESKLYRRTAVALHHLLTYKHLSAILEALKHLEVVTRLSPLCCENMAQSGAISEIFVLIRSCNRSVPCMEVISYAVHVLLNVAKYEKTTSAVYDVENCVDTLLELLQMYREKPGDKVADKSGSIFTKTCCLLAVLLKTTNRASDVRNRSRVVDHVYSLYKLTARKHRMNTERILYKQNKNSSISTPFIPETPVRTRVVSRLKPGWVLRRDNMEITSPLQAIRMVMDTLGIPY</sequence>
<accession>A0A671FSV3</accession>
<keyword evidence="5" id="KW-0132">Cell division</keyword>
<dbReference type="SUPFAM" id="SSF47576">
    <property type="entry name" value="Calponin-homology domain, CH-domain"/>
    <property type="match status" value="1"/>
</dbReference>
<keyword evidence="9" id="KW-0175">Coiled coil</keyword>
<proteinExistence type="predicted"/>
<protein>
    <submittedName>
        <fullName evidence="14 15">Assembly factor for spindle microtubules</fullName>
    </submittedName>
</protein>
<dbReference type="SUPFAM" id="SSF48371">
    <property type="entry name" value="ARM repeat"/>
    <property type="match status" value="1"/>
</dbReference>
<evidence type="ECO:0000256" key="6">
    <source>
        <dbReference type="ARBA" id="ARBA00022737"/>
    </source>
</evidence>
<dbReference type="Pfam" id="PF00307">
    <property type="entry name" value="CH"/>
    <property type="match status" value="1"/>
</dbReference>
<gene>
    <name evidence="15" type="primary">ASPM</name>
    <name evidence="14" type="ORF">mRhiFer1_001125</name>
</gene>
<evidence type="ECO:0000256" key="4">
    <source>
        <dbReference type="ARBA" id="ARBA00022553"/>
    </source>
</evidence>
<name>A0A671FSV3_RHIFE</name>
<dbReference type="FunFam" id="1.10.418.10:FF:000051">
    <property type="entry name" value="Abnormal spindle-like microcephaly-associated protein homolog"/>
    <property type="match status" value="1"/>
</dbReference>
<dbReference type="InterPro" id="IPR027417">
    <property type="entry name" value="P-loop_NTPase"/>
</dbReference>
<evidence type="ECO:0000256" key="9">
    <source>
        <dbReference type="ARBA" id="ARBA00023054"/>
    </source>
</evidence>
<keyword evidence="4" id="KW-0597">Phosphoprotein</keyword>
<dbReference type="CDD" id="cd21223">
    <property type="entry name" value="CH_ASPM_rpt1"/>
    <property type="match status" value="1"/>
</dbReference>
<keyword evidence="11" id="KW-0131">Cell cycle</keyword>
<reference evidence="15" key="5">
    <citation type="submission" date="2025-05" db="UniProtKB">
        <authorList>
            <consortium name="Ensembl"/>
        </authorList>
    </citation>
    <scope>IDENTIFICATION</scope>
</reference>
<dbReference type="FunFam" id="2.60.40.10:FF:001429">
    <property type="entry name" value="Abnormal spindle-like microcephaly-associated protein homolog"/>
    <property type="match status" value="1"/>
</dbReference>
<feature type="region of interest" description="Disordered" evidence="12">
    <location>
        <begin position="1"/>
        <end position="29"/>
    </location>
</feature>
<dbReference type="EMBL" id="JACAGC010000027">
    <property type="protein sequence ID" value="KAF6274415.1"/>
    <property type="molecule type" value="Genomic_DNA"/>
</dbReference>
<keyword evidence="7" id="KW-0498">Mitosis</keyword>
<dbReference type="Gene3D" id="2.60.40.10">
    <property type="entry name" value="Immunoglobulins"/>
    <property type="match status" value="1"/>
</dbReference>
<dbReference type="InterPro" id="IPR013783">
    <property type="entry name" value="Ig-like_fold"/>
</dbReference>
<dbReference type="GO" id="GO:0005516">
    <property type="term" value="F:calmodulin binding"/>
    <property type="evidence" value="ECO:0007669"/>
    <property type="project" value="UniProtKB-KW"/>
</dbReference>
<evidence type="ECO:0000256" key="12">
    <source>
        <dbReference type="SAM" id="MobiDB-lite"/>
    </source>
</evidence>
<dbReference type="GO" id="GO:0000922">
    <property type="term" value="C:spindle pole"/>
    <property type="evidence" value="ECO:0007669"/>
    <property type="project" value="TreeGrafter"/>
</dbReference>
<dbReference type="InterPro" id="IPR036872">
    <property type="entry name" value="CH_dom_sf"/>
</dbReference>
<evidence type="ECO:0000313" key="15">
    <source>
        <dbReference type="Ensembl" id="ENSRFEP00010026784.1"/>
    </source>
</evidence>
<keyword evidence="10" id="KW-0539">Nucleus</keyword>
<evidence type="ECO:0000256" key="1">
    <source>
        <dbReference type="ARBA" id="ARBA00004123"/>
    </source>
</evidence>
<reference evidence="15 16" key="3">
    <citation type="submission" date="2018-12" db="EMBL/GenBank/DDBJ databases">
        <title>G10K-VGP greater horseshoe bat female genome, primary haplotype.</title>
        <authorList>
            <person name="Teeling E."/>
            <person name="Myers G."/>
            <person name="Vernes S."/>
            <person name="Pippel M."/>
            <person name="Winkler S."/>
            <person name="Fedrigo O."/>
            <person name="Rhie A."/>
            <person name="Koren S."/>
            <person name="Phillippy A."/>
            <person name="Lewin H."/>
            <person name="Damas J."/>
            <person name="Howe K."/>
            <person name="Mountcastle J."/>
            <person name="Jarvis E.D."/>
        </authorList>
    </citation>
    <scope>NUCLEOTIDE SEQUENCE [LARGE SCALE GENOMIC DNA]</scope>
</reference>
<dbReference type="Gene3D" id="1.20.5.190">
    <property type="match status" value="6"/>
</dbReference>
<dbReference type="GO" id="GO:0000278">
    <property type="term" value="P:mitotic cell cycle"/>
    <property type="evidence" value="ECO:0007669"/>
    <property type="project" value="TreeGrafter"/>
</dbReference>
<feature type="domain" description="Calponin-homology (CH)" evidence="13">
    <location>
        <begin position="926"/>
        <end position="1062"/>
    </location>
</feature>
<dbReference type="PROSITE" id="PS50021">
    <property type="entry name" value="CH"/>
    <property type="match status" value="2"/>
</dbReference>
<dbReference type="SMART" id="SM00033">
    <property type="entry name" value="CH"/>
    <property type="match status" value="2"/>
</dbReference>
<evidence type="ECO:0000256" key="8">
    <source>
        <dbReference type="ARBA" id="ARBA00022860"/>
    </source>
</evidence>
<dbReference type="CDD" id="cd21224">
    <property type="entry name" value="CH_ASPM_rpt2"/>
    <property type="match status" value="1"/>
</dbReference>
<dbReference type="GO" id="GO:0051295">
    <property type="term" value="P:establishment of meiotic spindle localization"/>
    <property type="evidence" value="ECO:0007669"/>
    <property type="project" value="TreeGrafter"/>
</dbReference>
<dbReference type="PROSITE" id="PS50096">
    <property type="entry name" value="IQ"/>
    <property type="match status" value="5"/>
</dbReference>
<dbReference type="CDD" id="cd23767">
    <property type="entry name" value="IQCD"/>
    <property type="match status" value="2"/>
</dbReference>
<dbReference type="Pfam" id="PF00612">
    <property type="entry name" value="IQ"/>
    <property type="match status" value="7"/>
</dbReference>
<dbReference type="Gene3D" id="1.10.418.10">
    <property type="entry name" value="Calponin-like domain"/>
    <property type="match status" value="2"/>
</dbReference>
<dbReference type="GO" id="GO:0051301">
    <property type="term" value="P:cell division"/>
    <property type="evidence" value="ECO:0007669"/>
    <property type="project" value="UniProtKB-KW"/>
</dbReference>
<dbReference type="InterPro" id="IPR016024">
    <property type="entry name" value="ARM-type_fold"/>
</dbReference>
<keyword evidence="6" id="KW-0677">Repeat</keyword>
<evidence type="ECO:0000256" key="5">
    <source>
        <dbReference type="ARBA" id="ARBA00022618"/>
    </source>
</evidence>
<dbReference type="InterPro" id="IPR031549">
    <property type="entry name" value="ASH"/>
</dbReference>